<dbReference type="CDD" id="cd06257">
    <property type="entry name" value="DnaJ"/>
    <property type="match status" value="1"/>
</dbReference>
<dbReference type="Gene3D" id="1.10.287.110">
    <property type="entry name" value="DnaJ domain"/>
    <property type="match status" value="1"/>
</dbReference>
<name>A0ABR3ZF01_9PEZI</name>
<dbReference type="SUPFAM" id="SSF46565">
    <property type="entry name" value="Chaperone J-domain"/>
    <property type="match status" value="1"/>
</dbReference>
<proteinExistence type="predicted"/>
<evidence type="ECO:0000313" key="4">
    <source>
        <dbReference type="Proteomes" id="UP001583186"/>
    </source>
</evidence>
<gene>
    <name evidence="3" type="ORF">Sste5346_003173</name>
</gene>
<feature type="compositionally biased region" description="Polar residues" evidence="1">
    <location>
        <begin position="866"/>
        <end position="876"/>
    </location>
</feature>
<dbReference type="Proteomes" id="UP001583186">
    <property type="component" value="Unassembled WGS sequence"/>
</dbReference>
<feature type="region of interest" description="Disordered" evidence="1">
    <location>
        <begin position="60"/>
        <end position="495"/>
    </location>
</feature>
<dbReference type="PANTHER" id="PTHR24074">
    <property type="entry name" value="CO-CHAPERONE PROTEIN DJLA"/>
    <property type="match status" value="1"/>
</dbReference>
<evidence type="ECO:0000313" key="3">
    <source>
        <dbReference type="EMBL" id="KAL1898767.1"/>
    </source>
</evidence>
<feature type="compositionally biased region" description="Polar residues" evidence="1">
    <location>
        <begin position="251"/>
        <end position="260"/>
    </location>
</feature>
<dbReference type="InterPro" id="IPR036869">
    <property type="entry name" value="J_dom_sf"/>
</dbReference>
<evidence type="ECO:0000259" key="2">
    <source>
        <dbReference type="PROSITE" id="PS50076"/>
    </source>
</evidence>
<feature type="region of interest" description="Disordered" evidence="1">
    <location>
        <begin position="565"/>
        <end position="882"/>
    </location>
</feature>
<feature type="compositionally biased region" description="Pro residues" evidence="1">
    <location>
        <begin position="198"/>
        <end position="212"/>
    </location>
</feature>
<dbReference type="EMBL" id="JAWCUI010000014">
    <property type="protein sequence ID" value="KAL1898767.1"/>
    <property type="molecule type" value="Genomic_DNA"/>
</dbReference>
<feature type="compositionally biased region" description="Low complexity" evidence="1">
    <location>
        <begin position="173"/>
        <end position="183"/>
    </location>
</feature>
<dbReference type="InterPro" id="IPR001623">
    <property type="entry name" value="DnaJ_domain"/>
</dbReference>
<feature type="compositionally biased region" description="Polar residues" evidence="1">
    <location>
        <begin position="133"/>
        <end position="145"/>
    </location>
</feature>
<feature type="compositionally biased region" description="Pro residues" evidence="1">
    <location>
        <begin position="959"/>
        <end position="968"/>
    </location>
</feature>
<feature type="domain" description="J" evidence="2">
    <location>
        <begin position="9"/>
        <end position="75"/>
    </location>
</feature>
<comment type="caution">
    <text evidence="3">The sequence shown here is derived from an EMBL/GenBank/DDBJ whole genome shotgun (WGS) entry which is preliminary data.</text>
</comment>
<evidence type="ECO:0000256" key="1">
    <source>
        <dbReference type="SAM" id="MobiDB-lite"/>
    </source>
</evidence>
<feature type="compositionally biased region" description="Low complexity" evidence="1">
    <location>
        <begin position="843"/>
        <end position="861"/>
    </location>
</feature>
<feature type="compositionally biased region" description="Polar residues" evidence="1">
    <location>
        <begin position="636"/>
        <end position="647"/>
    </location>
</feature>
<organism evidence="3 4">
    <name type="scientific">Sporothrix stenoceras</name>
    <dbReference type="NCBI Taxonomy" id="5173"/>
    <lineage>
        <taxon>Eukaryota</taxon>
        <taxon>Fungi</taxon>
        <taxon>Dikarya</taxon>
        <taxon>Ascomycota</taxon>
        <taxon>Pezizomycotina</taxon>
        <taxon>Sordariomycetes</taxon>
        <taxon>Sordariomycetidae</taxon>
        <taxon>Ophiostomatales</taxon>
        <taxon>Ophiostomataceae</taxon>
        <taxon>Sporothrix</taxon>
    </lineage>
</organism>
<accession>A0ABR3ZF01</accession>
<reference evidence="3 4" key="1">
    <citation type="journal article" date="2024" name="IMA Fungus">
        <title>IMA Genome - F19 : A genome assembly and annotation guide to empower mycologists, including annotated draft genome sequences of Ceratocystis pirilliformis, Diaporthe australafricana, Fusarium ophioides, Paecilomyces lecythidis, and Sporothrix stenoceras.</title>
        <authorList>
            <person name="Aylward J."/>
            <person name="Wilson A.M."/>
            <person name="Visagie C.M."/>
            <person name="Spraker J."/>
            <person name="Barnes I."/>
            <person name="Buitendag C."/>
            <person name="Ceriani C."/>
            <person name="Del Mar Angel L."/>
            <person name="du Plessis D."/>
            <person name="Fuchs T."/>
            <person name="Gasser K."/>
            <person name="Kramer D."/>
            <person name="Li W."/>
            <person name="Munsamy K."/>
            <person name="Piso A."/>
            <person name="Price J.L."/>
            <person name="Sonnekus B."/>
            <person name="Thomas C."/>
            <person name="van der Nest A."/>
            <person name="van Dijk A."/>
            <person name="van Heerden A."/>
            <person name="van Vuuren N."/>
            <person name="Yilmaz N."/>
            <person name="Duong T.A."/>
            <person name="van der Merwe N.A."/>
            <person name="Wingfield M.J."/>
            <person name="Wingfield B.D."/>
        </authorList>
    </citation>
    <scope>NUCLEOTIDE SEQUENCE [LARGE SCALE GENOMIC DNA]</scope>
    <source>
        <strain evidence="3 4">CMW 5346</strain>
    </source>
</reference>
<feature type="compositionally biased region" description="Low complexity" evidence="1">
    <location>
        <begin position="621"/>
        <end position="635"/>
    </location>
</feature>
<protein>
    <recommendedName>
        <fullName evidence="2">J domain-containing protein</fullName>
    </recommendedName>
</protein>
<dbReference type="SMART" id="SM00271">
    <property type="entry name" value="DnaJ"/>
    <property type="match status" value="1"/>
</dbReference>
<feature type="region of interest" description="Disordered" evidence="1">
    <location>
        <begin position="926"/>
        <end position="968"/>
    </location>
</feature>
<dbReference type="InterPro" id="IPR050817">
    <property type="entry name" value="DjlA_DnaK_co-chaperone"/>
</dbReference>
<feature type="compositionally biased region" description="Polar residues" evidence="1">
    <location>
        <begin position="217"/>
        <end position="234"/>
    </location>
</feature>
<feature type="compositionally biased region" description="Polar residues" evidence="1">
    <location>
        <begin position="657"/>
        <end position="667"/>
    </location>
</feature>
<sequence>MAKADYSRDYYADLELPPSADVNDIKKQFRKLALKYHPDRNPGKEAEVNAKFQTIQAAHEVLTSPEQKSKYDNHRSRNAYRYPAASGVRGNPWSDVSSHYPVPPRRPGQAPTSAARNTASSSGPSSSSASSAHRYTNFNAPPSSKTSKEDLDSRYNAWKNMRPSAAKARPGQSASAAYAAAGANTSRKTNTSSSSSSMPPPPPPHPPNPQTPMPARSASQRQKANASFGTSTRRPTGFYPQSPMGDEPPAANTNNYFTNRTHNRGFFGEQPGQSTGTGPRAAAANNEPRRASTTAAPEPTNGGDARNRSDESFFDSRQSTPYQTHGGEKFNPFDGVPAASDLNRTRSYRTVNPQAAKPEFRRRSSSLPDESDNAAKATASARKRAAAGTGTTTAAAAAGAAAGFAAGMAAEAAANSPSTNSANTGVPRSGSRPRPGVSSRASRPTTFEEQYQRMQGEQQQQQQQSNPFAASNEKPTQNKQNPFGASASTAQNDKSKPILYATSPLSQTPMQASYISNLSLDDDVFSVPSTPSDQERTNPFTRTSVEDINTRFVSGEKANAAWAFSAGGSEGEQNGNGDFPSRVRRSQSGSRLGRRSPGKSNSIPKPDGGVPPPPPPPPPSQQAAPQSQDPSPASSTISVADGNSSKPNEAGNGPKGGSNTTTTTNYFNAGRWAEQIGSEHFVPWNAQQPPNLPPRQPTPTQQRARPIKKPKPIQRSNTTAPHEYIVIDDDTDEEEGGGSTADAGAKHQKQQQAQQQQQPIEVEPEVSGFASPVAMDIDSPPAAEPPTFDGASAADAARPVGSSGTDTAGGAPLSNPDPQVNGARNIPVEPTRPEWRAGDVNKAATTSAAAAAGATAASASAPKASPNINVNNNVGSEDSEEFRATLSDMKKVEPFAENTSGIQGSAGTGLGSFGDLQNNLPFDSKAASASMPQAGSSAARAARSRSRSSRKTINFPKAPIAPHPPPALGVPGLQPSAGSWDKYVSEFRHYMLEWAAFNKLYVDHFQARCHDVELQRRDGDFAWLTSADGDNNGINRYLDWMEQDEEVRARWSVACSGHDMEVRKFMAFRERMRQG</sequence>
<feature type="compositionally biased region" description="Acidic residues" evidence="1">
    <location>
        <begin position="726"/>
        <end position="736"/>
    </location>
</feature>
<dbReference type="PROSITE" id="PS50076">
    <property type="entry name" value="DNAJ_2"/>
    <property type="match status" value="1"/>
</dbReference>
<feature type="compositionally biased region" description="Low complexity" evidence="1">
    <location>
        <begin position="374"/>
        <end position="464"/>
    </location>
</feature>
<dbReference type="PRINTS" id="PR00625">
    <property type="entry name" value="JDOMAIN"/>
</dbReference>
<keyword evidence="4" id="KW-1185">Reference proteome</keyword>
<feature type="compositionally biased region" description="Low complexity" evidence="1">
    <location>
        <begin position="119"/>
        <end position="132"/>
    </location>
</feature>
<feature type="compositionally biased region" description="Pro residues" evidence="1">
    <location>
        <begin position="609"/>
        <end position="620"/>
    </location>
</feature>
<feature type="compositionally biased region" description="Polar residues" evidence="1">
    <location>
        <begin position="465"/>
        <end position="492"/>
    </location>
</feature>
<dbReference type="Pfam" id="PF00226">
    <property type="entry name" value="DnaJ"/>
    <property type="match status" value="1"/>
</dbReference>